<evidence type="ECO:0000313" key="2">
    <source>
        <dbReference type="EMBL" id="NML46334.1"/>
    </source>
</evidence>
<dbReference type="SUPFAM" id="SSF54534">
    <property type="entry name" value="FKBP-like"/>
    <property type="match status" value="1"/>
</dbReference>
<dbReference type="PANTHER" id="PTHR30437:SF5">
    <property type="entry name" value="REGULATOR OF NUCLEOSIDE DIPHOSPHATE KINASE"/>
    <property type="match status" value="1"/>
</dbReference>
<proteinExistence type="predicted"/>
<dbReference type="AlphaFoldDB" id="A0A848H734"/>
<protein>
    <submittedName>
        <fullName evidence="2">Transcription elongation factor GreAB</fullName>
    </submittedName>
</protein>
<dbReference type="PANTHER" id="PTHR30437">
    <property type="entry name" value="TRANSCRIPTION ELONGATION FACTOR GREA"/>
    <property type="match status" value="1"/>
</dbReference>
<dbReference type="InterPro" id="IPR023459">
    <property type="entry name" value="Tscrpt_elong_fac_GreA/B_fam"/>
</dbReference>
<feature type="domain" description="Transcription elongation factor GreA/GreB C-terminal" evidence="1">
    <location>
        <begin position="48"/>
        <end position="119"/>
    </location>
</feature>
<dbReference type="GO" id="GO:0070063">
    <property type="term" value="F:RNA polymerase binding"/>
    <property type="evidence" value="ECO:0007669"/>
    <property type="project" value="InterPro"/>
</dbReference>
<dbReference type="InterPro" id="IPR018151">
    <property type="entry name" value="TF_GreA/GreB_CS"/>
</dbReference>
<reference evidence="2 3" key="1">
    <citation type="submission" date="2020-04" db="EMBL/GenBank/DDBJ databases">
        <title>Ramlibacter sp. G-1-2-2 isolated from soil.</title>
        <authorList>
            <person name="Dahal R.H."/>
        </authorList>
    </citation>
    <scope>NUCLEOTIDE SEQUENCE [LARGE SCALE GENOMIC DNA]</scope>
    <source>
        <strain evidence="2 3">G-1-2-2</strain>
    </source>
</reference>
<evidence type="ECO:0000259" key="1">
    <source>
        <dbReference type="Pfam" id="PF01272"/>
    </source>
</evidence>
<accession>A0A848H734</accession>
<dbReference type="Proteomes" id="UP000541185">
    <property type="component" value="Unassembled WGS sequence"/>
</dbReference>
<keyword evidence="2" id="KW-0648">Protein biosynthesis</keyword>
<dbReference type="GO" id="GO:0006354">
    <property type="term" value="P:DNA-templated transcription elongation"/>
    <property type="evidence" value="ECO:0007669"/>
    <property type="project" value="TreeGrafter"/>
</dbReference>
<name>A0A848H734_9BURK</name>
<dbReference type="GO" id="GO:0003677">
    <property type="term" value="F:DNA binding"/>
    <property type="evidence" value="ECO:0007669"/>
    <property type="project" value="InterPro"/>
</dbReference>
<dbReference type="GO" id="GO:0003746">
    <property type="term" value="F:translation elongation factor activity"/>
    <property type="evidence" value="ECO:0007669"/>
    <property type="project" value="UniProtKB-KW"/>
</dbReference>
<dbReference type="PROSITE" id="PS00830">
    <property type="entry name" value="GREAB_2"/>
    <property type="match status" value="1"/>
</dbReference>
<sequence>METTLQRERTLTHIDHVRLARLPCSEAMQEMLAGSELVAPRAVPPTLVTMRTQVLLRDLAWDAPPYELTLCYPEDADPSRGLISVLSPVGSALLGLQVGDTARWHGPQGRWGEARILAVLFQPEAHGDFGA</sequence>
<comment type="caution">
    <text evidence="2">The sequence shown here is derived from an EMBL/GenBank/DDBJ whole genome shotgun (WGS) entry which is preliminary data.</text>
</comment>
<evidence type="ECO:0000313" key="3">
    <source>
        <dbReference type="Proteomes" id="UP000541185"/>
    </source>
</evidence>
<dbReference type="Gene3D" id="3.10.50.30">
    <property type="entry name" value="Transcription elongation factor, GreA/GreB, C-terminal domain"/>
    <property type="match status" value="1"/>
</dbReference>
<organism evidence="2 3">
    <name type="scientific">Ramlibacter agri</name>
    <dbReference type="NCBI Taxonomy" id="2728837"/>
    <lineage>
        <taxon>Bacteria</taxon>
        <taxon>Pseudomonadati</taxon>
        <taxon>Pseudomonadota</taxon>
        <taxon>Betaproteobacteria</taxon>
        <taxon>Burkholderiales</taxon>
        <taxon>Comamonadaceae</taxon>
        <taxon>Ramlibacter</taxon>
    </lineage>
</organism>
<keyword evidence="2" id="KW-0251">Elongation factor</keyword>
<dbReference type="GO" id="GO:0032784">
    <property type="term" value="P:regulation of DNA-templated transcription elongation"/>
    <property type="evidence" value="ECO:0007669"/>
    <property type="project" value="InterPro"/>
</dbReference>
<dbReference type="EMBL" id="JABBFX010000002">
    <property type="protein sequence ID" value="NML46334.1"/>
    <property type="molecule type" value="Genomic_DNA"/>
</dbReference>
<dbReference type="InterPro" id="IPR036953">
    <property type="entry name" value="GreA/GreB_C_sf"/>
</dbReference>
<dbReference type="RefSeq" id="WP_169420603.1">
    <property type="nucleotide sequence ID" value="NZ_JABBFX010000002.1"/>
</dbReference>
<keyword evidence="3" id="KW-1185">Reference proteome</keyword>
<dbReference type="Pfam" id="PF01272">
    <property type="entry name" value="GreA_GreB"/>
    <property type="match status" value="1"/>
</dbReference>
<gene>
    <name evidence="2" type="ORF">HHL11_21475</name>
</gene>
<dbReference type="InterPro" id="IPR001437">
    <property type="entry name" value="Tscrpt_elong_fac_GreA/B_C"/>
</dbReference>